<evidence type="ECO:0000313" key="4">
    <source>
        <dbReference type="Proteomes" id="UP000199564"/>
    </source>
</evidence>
<feature type="chain" id="PRO_5011773840" evidence="2">
    <location>
        <begin position="23"/>
        <end position="63"/>
    </location>
</feature>
<evidence type="ECO:0000313" key="3">
    <source>
        <dbReference type="EMBL" id="SFO67873.1"/>
    </source>
</evidence>
<dbReference type="Proteomes" id="UP000199564">
    <property type="component" value="Unassembled WGS sequence"/>
</dbReference>
<organism evidence="3 4">
    <name type="scientific">Algoriphagus ornithinivorans</name>
    <dbReference type="NCBI Taxonomy" id="226506"/>
    <lineage>
        <taxon>Bacteria</taxon>
        <taxon>Pseudomonadati</taxon>
        <taxon>Bacteroidota</taxon>
        <taxon>Cytophagia</taxon>
        <taxon>Cytophagales</taxon>
        <taxon>Cyclobacteriaceae</taxon>
        <taxon>Algoriphagus</taxon>
    </lineage>
</organism>
<protein>
    <submittedName>
        <fullName evidence="3">Uncharacterized protein</fullName>
    </submittedName>
</protein>
<gene>
    <name evidence="3" type="ORF">SAMN04488519_11179</name>
</gene>
<evidence type="ECO:0000256" key="2">
    <source>
        <dbReference type="SAM" id="SignalP"/>
    </source>
</evidence>
<dbReference type="AlphaFoldDB" id="A0A1I5J5J1"/>
<dbReference type="RefSeq" id="WP_091655333.1">
    <property type="nucleotide sequence ID" value="NZ_FOVW01000011.1"/>
</dbReference>
<dbReference type="EMBL" id="FOVW01000011">
    <property type="protein sequence ID" value="SFO67873.1"/>
    <property type="molecule type" value="Genomic_DNA"/>
</dbReference>
<feature type="signal peptide" evidence="2">
    <location>
        <begin position="1"/>
        <end position="22"/>
    </location>
</feature>
<reference evidence="4" key="1">
    <citation type="submission" date="2016-10" db="EMBL/GenBank/DDBJ databases">
        <authorList>
            <person name="Varghese N."/>
            <person name="Submissions S."/>
        </authorList>
    </citation>
    <scope>NUCLEOTIDE SEQUENCE [LARGE SCALE GENOMIC DNA]</scope>
    <source>
        <strain evidence="4">DSM 15282</strain>
    </source>
</reference>
<dbReference type="STRING" id="226506.SAMN04488519_11179"/>
<proteinExistence type="predicted"/>
<keyword evidence="4" id="KW-1185">Reference proteome</keyword>
<evidence type="ECO:0000256" key="1">
    <source>
        <dbReference type="SAM" id="MobiDB-lite"/>
    </source>
</evidence>
<keyword evidence="2" id="KW-0732">Signal</keyword>
<accession>A0A1I5J5J1</accession>
<sequence length="63" mass="6999">MKLFLKVAVFLLFCSFSFPVGSDQLEIEQIAIEPEIETSAIRNNPITEKENKPKPASGQGAFE</sequence>
<name>A0A1I5J5J1_9BACT</name>
<feature type="region of interest" description="Disordered" evidence="1">
    <location>
        <begin position="41"/>
        <end position="63"/>
    </location>
</feature>